<evidence type="ECO:0000256" key="3">
    <source>
        <dbReference type="ARBA" id="ARBA00029596"/>
    </source>
</evidence>
<protein>
    <recommendedName>
        <fullName evidence="2">Putative 4-hydroxy-4-methyl-2-oxoglutarate aldolase</fullName>
    </recommendedName>
    <alternativeName>
        <fullName evidence="3">Regulator of ribonuclease activity homolog</fullName>
    </alternativeName>
    <alternativeName>
        <fullName evidence="4">RraA-like protein</fullName>
    </alternativeName>
</protein>
<proteinExistence type="predicted"/>
<sequence length="225" mass="23926">MAMQRYIVNFPRLSPDMLDIWKTVPSSIASDVQNRCQSMDARIKPCAPGMRICGQARTAVSMPGDNSMLLTACSLAEPGEVVVVAGAGLEEVALAGEWVVRGCKSRGLGGLVIDGSVRDLQEIRTIGFPVFAKGSVPRGPHKAFGGKMDVPAGVGGMVVNPGDLIIGDDDGVTVVPLAVMDEVLRRCLELMAKEKIWSQQLDAGKSLMEVLGVPEPEIVETPTLR</sequence>
<dbReference type="GO" id="GO:0008168">
    <property type="term" value="F:methyltransferase activity"/>
    <property type="evidence" value="ECO:0007669"/>
    <property type="project" value="UniProtKB-KW"/>
</dbReference>
<dbReference type="Pfam" id="PF03737">
    <property type="entry name" value="RraA-like"/>
    <property type="match status" value="1"/>
</dbReference>
<keyword evidence="5" id="KW-0460">Magnesium</keyword>
<keyword evidence="6" id="KW-0808">Transferase</keyword>
<dbReference type="InterPro" id="IPR036704">
    <property type="entry name" value="RraA/RraA-like_sf"/>
</dbReference>
<dbReference type="CDD" id="cd16841">
    <property type="entry name" value="RraA_family"/>
    <property type="match status" value="1"/>
</dbReference>
<dbReference type="InterPro" id="IPR005493">
    <property type="entry name" value="RraA/RraA-like"/>
</dbReference>
<reference evidence="6 7" key="1">
    <citation type="journal article" date="2014" name="Genome Announc.">
        <title>Complete Genome Sequence of the Model Rhizosphere Strain Azospirillum brasilense Az39, Successfully Applied in Agriculture.</title>
        <authorList>
            <person name="Rivera D."/>
            <person name="Revale S."/>
            <person name="Molina R."/>
            <person name="Gualpa J."/>
            <person name="Puente M."/>
            <person name="Maroniche G."/>
            <person name="Paris G."/>
            <person name="Baker D."/>
            <person name="Clavijo B."/>
            <person name="McLay K."/>
            <person name="Spaepen S."/>
            <person name="Perticari A."/>
            <person name="Vazquez M."/>
            <person name="Wisniewski-Dye F."/>
            <person name="Watkins C."/>
            <person name="Martinez-Abarca F."/>
            <person name="Vanderleyden J."/>
            <person name="Cassan F."/>
        </authorList>
    </citation>
    <scope>NUCLEOTIDE SEQUENCE [LARGE SCALE GENOMIC DNA]</scope>
    <source>
        <strain evidence="6 7">Az39</strain>
    </source>
</reference>
<dbReference type="RefSeq" id="WP_038529755.1">
    <property type="nucleotide sequence ID" value="NZ_CP007793.1"/>
</dbReference>
<dbReference type="KEGG" id="abq:ABAZ39_12700"/>
<dbReference type="PANTHER" id="PTHR33254">
    <property type="entry name" value="4-HYDROXY-4-METHYL-2-OXOGLUTARATE ALDOLASE 3-RELATED"/>
    <property type="match status" value="1"/>
</dbReference>
<comment type="cofactor">
    <cofactor evidence="5">
        <name>Mg(2+)</name>
        <dbReference type="ChEBI" id="CHEBI:18420"/>
    </cofactor>
</comment>
<feature type="binding site" evidence="5">
    <location>
        <begin position="96"/>
        <end position="99"/>
    </location>
    <ligand>
        <name>substrate</name>
    </ligand>
</feature>
<dbReference type="EMBL" id="CP007793">
    <property type="protein sequence ID" value="AIB12831.1"/>
    <property type="molecule type" value="Genomic_DNA"/>
</dbReference>
<evidence type="ECO:0000256" key="4">
    <source>
        <dbReference type="ARBA" id="ARBA00030169"/>
    </source>
</evidence>
<accession>A0A060DF79</accession>
<dbReference type="GO" id="GO:0032259">
    <property type="term" value="P:methylation"/>
    <property type="evidence" value="ECO:0007669"/>
    <property type="project" value="UniProtKB-KW"/>
</dbReference>
<comment type="cofactor">
    <cofactor evidence="1">
        <name>a divalent metal cation</name>
        <dbReference type="ChEBI" id="CHEBI:60240"/>
    </cofactor>
</comment>
<organism evidence="6 7">
    <name type="scientific">Azospirillum argentinense</name>
    <dbReference type="NCBI Taxonomy" id="2970906"/>
    <lineage>
        <taxon>Bacteria</taxon>
        <taxon>Pseudomonadati</taxon>
        <taxon>Pseudomonadota</taxon>
        <taxon>Alphaproteobacteria</taxon>
        <taxon>Rhodospirillales</taxon>
        <taxon>Azospirillaceae</taxon>
        <taxon>Azospirillum</taxon>
    </lineage>
</organism>
<keyword evidence="6" id="KW-0489">Methyltransferase</keyword>
<dbReference type="SUPFAM" id="SSF89562">
    <property type="entry name" value="RraA-like"/>
    <property type="match status" value="1"/>
</dbReference>
<evidence type="ECO:0000313" key="6">
    <source>
        <dbReference type="EMBL" id="AIB12831.1"/>
    </source>
</evidence>
<dbReference type="GO" id="GO:0046872">
    <property type="term" value="F:metal ion binding"/>
    <property type="evidence" value="ECO:0007669"/>
    <property type="project" value="UniProtKB-KW"/>
</dbReference>
<evidence type="ECO:0000313" key="7">
    <source>
        <dbReference type="Proteomes" id="UP000027186"/>
    </source>
</evidence>
<keyword evidence="5" id="KW-0479">Metal-binding</keyword>
<evidence type="ECO:0000256" key="1">
    <source>
        <dbReference type="ARBA" id="ARBA00001968"/>
    </source>
</evidence>
<evidence type="ECO:0000256" key="2">
    <source>
        <dbReference type="ARBA" id="ARBA00016549"/>
    </source>
</evidence>
<gene>
    <name evidence="6" type="ORF">ABAZ39_12700</name>
</gene>
<dbReference type="Proteomes" id="UP000027186">
    <property type="component" value="Chromosome"/>
</dbReference>
<dbReference type="Gene3D" id="3.50.30.40">
    <property type="entry name" value="Ribonuclease E inhibitor RraA/RraA-like"/>
    <property type="match status" value="1"/>
</dbReference>
<feature type="binding site" evidence="5">
    <location>
        <position position="118"/>
    </location>
    <ligand>
        <name>substrate</name>
    </ligand>
</feature>
<dbReference type="AlphaFoldDB" id="A0A060DF79"/>
<dbReference type="PANTHER" id="PTHR33254:SF4">
    <property type="entry name" value="4-HYDROXY-4-METHYL-2-OXOGLUTARATE ALDOLASE 3-RELATED"/>
    <property type="match status" value="1"/>
</dbReference>
<evidence type="ECO:0000256" key="5">
    <source>
        <dbReference type="PIRSR" id="PIRSR605493-1"/>
    </source>
</evidence>
<feature type="binding site" evidence="5">
    <location>
        <position position="119"/>
    </location>
    <ligand>
        <name>Mg(2+)</name>
        <dbReference type="ChEBI" id="CHEBI:18420"/>
    </ligand>
</feature>
<name>A0A060DF79_9PROT</name>